<proteinExistence type="predicted"/>
<dbReference type="PANTHER" id="PTHR34704">
    <property type="entry name" value="ATPASE"/>
    <property type="match status" value="1"/>
</dbReference>
<dbReference type="EMBL" id="CP003098">
    <property type="protein sequence ID" value="AET34053.1"/>
    <property type="molecule type" value="Genomic_DNA"/>
</dbReference>
<name>G7VE83_9CREN</name>
<dbReference type="RefSeq" id="WP_014289878.1">
    <property type="nucleotide sequence ID" value="NC_016645.1"/>
</dbReference>
<organism evidence="1 2">
    <name type="scientific">Pyrobaculum ferrireducens</name>
    <dbReference type="NCBI Taxonomy" id="1104324"/>
    <lineage>
        <taxon>Archaea</taxon>
        <taxon>Thermoproteota</taxon>
        <taxon>Thermoprotei</taxon>
        <taxon>Thermoproteales</taxon>
        <taxon>Thermoproteaceae</taxon>
        <taxon>Pyrobaculum</taxon>
    </lineage>
</organism>
<keyword evidence="2" id="KW-1185">Reference proteome</keyword>
<dbReference type="HOGENOM" id="CLU_1292075_0_0_2"/>
<dbReference type="GeneID" id="11594270"/>
<gene>
    <name evidence="1" type="ORF">P186_2669</name>
</gene>
<dbReference type="AlphaFoldDB" id="G7VE83"/>
<dbReference type="Proteomes" id="UP000005867">
    <property type="component" value="Chromosome"/>
</dbReference>
<sequence length="213" mass="23684">MESIKASSVQLDTRWEPRLLGPLDKMMFDDVETWEIVVELGRGSSPISRGRGTRSCPAGVFPGAMRLFVPRYGFVDAVKVWAACRCTSPSSTTAGASRKAVFREGSLLYDEGYFLLREELWEPATYLSILKYIALGYSSLGKLAGALGMDKTNLTKYLSALEILGFVKHVAPYGQRRKGVYQAADNYTWFWLKFVLPNQSDMELGGRRGGGED</sequence>
<dbReference type="eggNOG" id="arCOG03166">
    <property type="taxonomic scope" value="Archaea"/>
</dbReference>
<dbReference type="KEGG" id="pyr:P186_2669"/>
<dbReference type="PANTHER" id="PTHR34704:SF1">
    <property type="entry name" value="ATPASE"/>
    <property type="match status" value="1"/>
</dbReference>
<dbReference type="InterPro" id="IPR036390">
    <property type="entry name" value="WH_DNA-bd_sf"/>
</dbReference>
<reference evidence="1 2" key="1">
    <citation type="journal article" date="2012" name="J. Bacteriol.">
        <title>Complete genome sequence of strain 1860, a crenarchaeon of the genus pyrobaculum able to grow with various electron acceptors.</title>
        <authorList>
            <person name="Mardanov A.V."/>
            <person name="Gumerov V.M."/>
            <person name="Slobodkina G.B."/>
            <person name="Beletsky A.V."/>
            <person name="Bonch-Osmolovskaya E.A."/>
            <person name="Ravin N.V."/>
            <person name="Skryabin K.G."/>
        </authorList>
    </citation>
    <scope>NUCLEOTIDE SEQUENCE [LARGE SCALE GENOMIC DNA]</scope>
    <source>
        <strain evidence="1 2">1860</strain>
    </source>
</reference>
<dbReference type="STRING" id="1104324.P186_2669"/>
<dbReference type="BioCyc" id="PSP1104324:GJSN-2613-MONOMER"/>
<evidence type="ECO:0000313" key="2">
    <source>
        <dbReference type="Proteomes" id="UP000005867"/>
    </source>
</evidence>
<evidence type="ECO:0000313" key="1">
    <source>
        <dbReference type="EMBL" id="AET34053.1"/>
    </source>
</evidence>
<accession>G7VE83</accession>
<protein>
    <submittedName>
        <fullName evidence="1">ATPase</fullName>
    </submittedName>
</protein>
<dbReference type="SUPFAM" id="SSF46785">
    <property type="entry name" value="Winged helix' DNA-binding domain"/>
    <property type="match status" value="1"/>
</dbReference>